<feature type="transmembrane region" description="Helical" evidence="1">
    <location>
        <begin position="289"/>
        <end position="310"/>
    </location>
</feature>
<evidence type="ECO:0000256" key="1">
    <source>
        <dbReference type="SAM" id="Phobius"/>
    </source>
</evidence>
<feature type="transmembrane region" description="Helical" evidence="1">
    <location>
        <begin position="182"/>
        <end position="212"/>
    </location>
</feature>
<dbReference type="Proteomes" id="UP000231198">
    <property type="component" value="Unassembled WGS sequence"/>
</dbReference>
<feature type="transmembrane region" description="Helical" evidence="1">
    <location>
        <begin position="7"/>
        <end position="28"/>
    </location>
</feature>
<feature type="transmembrane region" description="Helical" evidence="1">
    <location>
        <begin position="317"/>
        <end position="337"/>
    </location>
</feature>
<sequence>MKKIKPILEVLFVVYIVYTRCINLSWGLPYPMHPDERNMVDALMGLKLDSLLKPNFYAYGQSPLYLGYGLLSLYYFFSYKITAISFFDGTIVLRMISAAASIVTVFILIKIIGFFFKKGLLPEKNDMIAYPLYLVLGISPFAIQLSHFGTTESILMLLYASIVFLSLEHLSETSPSWRLTVVAGIVCGIAAAVKMSSVLFIFVPLFAFLYHFLHTSKKSPPKQWIRHAIIFLFVAVIIAVLFSPYNYIAFGEFYHSMKYESDVALGNALVFYTRQFVGAIPVVFQLTSIFPYALGWPIFIFSLCGFFLHFRKKEMNLLRLAFLVYFIPQSFLFAKWTRFVASVFPLLLIFAYLFLYSVFSKVLKAAKKNRRMQPIAFAVFSLVVFFSILPGIAYFSIYQRKDVRFQASEWIHSHIPSESLILSETANVVDIPLKFFGYHLISFDFYNVDKDFFLQNNLQNYLKEADYIFVPSRRIFMNHTCTELQNLELRIQNIDSERCRHLEEAYPLLNEYYKRLFSGELGFEQVAEFSSYPSFSLFGKKIVEFPDEGAEETWSVFDHPVIRIYKRI</sequence>
<gene>
    <name evidence="3" type="ORF">COT62_00560</name>
</gene>
<dbReference type="AlphaFoldDB" id="A0A2H0WVW4"/>
<protein>
    <recommendedName>
        <fullName evidence="2">Glycosyltransferase RgtA/B/C/D-like domain-containing protein</fullName>
    </recommendedName>
</protein>
<dbReference type="Pfam" id="PF13231">
    <property type="entry name" value="PMT_2"/>
    <property type="match status" value="1"/>
</dbReference>
<keyword evidence="1" id="KW-1133">Transmembrane helix</keyword>
<dbReference type="InterPro" id="IPR038731">
    <property type="entry name" value="RgtA/B/C-like"/>
</dbReference>
<organism evidence="3 4">
    <name type="scientific">Candidatus Roizmanbacteria bacterium CG09_land_8_20_14_0_10_41_9</name>
    <dbReference type="NCBI Taxonomy" id="1974850"/>
    <lineage>
        <taxon>Bacteria</taxon>
        <taxon>Candidatus Roizmaniibacteriota</taxon>
    </lineage>
</organism>
<accession>A0A2H0WVW4</accession>
<feature type="transmembrane region" description="Helical" evidence="1">
    <location>
        <begin position="343"/>
        <end position="363"/>
    </location>
</feature>
<feature type="transmembrane region" description="Helical" evidence="1">
    <location>
        <begin position="224"/>
        <end position="248"/>
    </location>
</feature>
<feature type="domain" description="Glycosyltransferase RgtA/B/C/D-like" evidence="2">
    <location>
        <begin position="88"/>
        <end position="245"/>
    </location>
</feature>
<comment type="caution">
    <text evidence="3">The sequence shown here is derived from an EMBL/GenBank/DDBJ whole genome shotgun (WGS) entry which is preliminary data.</text>
</comment>
<keyword evidence="1" id="KW-0812">Transmembrane</keyword>
<name>A0A2H0WVW4_9BACT</name>
<feature type="transmembrane region" description="Helical" evidence="1">
    <location>
        <begin position="375"/>
        <end position="397"/>
    </location>
</feature>
<keyword evidence="1" id="KW-0472">Membrane</keyword>
<feature type="transmembrane region" description="Helical" evidence="1">
    <location>
        <begin position="56"/>
        <end position="79"/>
    </location>
</feature>
<proteinExistence type="predicted"/>
<reference evidence="4" key="1">
    <citation type="submission" date="2017-09" db="EMBL/GenBank/DDBJ databases">
        <title>Depth-based differentiation of microbial function through sediment-hosted aquifers and enrichment of novel symbionts in the deep terrestrial subsurface.</title>
        <authorList>
            <person name="Probst A.J."/>
            <person name="Ladd B."/>
            <person name="Jarett J.K."/>
            <person name="Geller-Mcgrath D.E."/>
            <person name="Sieber C.M.K."/>
            <person name="Emerson J.B."/>
            <person name="Anantharaman K."/>
            <person name="Thomas B.C."/>
            <person name="Malmstrom R."/>
            <person name="Stieglmeier M."/>
            <person name="Klingl A."/>
            <person name="Woyke T."/>
            <person name="Ryan C.M."/>
            <person name="Banfield J.F."/>
        </authorList>
    </citation>
    <scope>NUCLEOTIDE SEQUENCE [LARGE SCALE GENOMIC DNA]</scope>
</reference>
<evidence type="ECO:0000313" key="3">
    <source>
        <dbReference type="EMBL" id="PIS16029.1"/>
    </source>
</evidence>
<dbReference type="EMBL" id="PEZG01000014">
    <property type="protein sequence ID" value="PIS16029.1"/>
    <property type="molecule type" value="Genomic_DNA"/>
</dbReference>
<feature type="transmembrane region" description="Helical" evidence="1">
    <location>
        <begin position="128"/>
        <end position="146"/>
    </location>
</feature>
<feature type="transmembrane region" description="Helical" evidence="1">
    <location>
        <begin position="91"/>
        <end position="116"/>
    </location>
</feature>
<evidence type="ECO:0000313" key="4">
    <source>
        <dbReference type="Proteomes" id="UP000231198"/>
    </source>
</evidence>
<evidence type="ECO:0000259" key="2">
    <source>
        <dbReference type="Pfam" id="PF13231"/>
    </source>
</evidence>